<keyword evidence="5" id="KW-0539">Nucleus</keyword>
<dbReference type="OrthoDB" id="614844at2759"/>
<dbReference type="InterPro" id="IPR013909">
    <property type="entry name" value="NuBaID_C"/>
</dbReference>
<dbReference type="GO" id="GO:0005634">
    <property type="term" value="C:nucleus"/>
    <property type="evidence" value="ECO:0000318"/>
    <property type="project" value="GO_Central"/>
</dbReference>
<feature type="region of interest" description="Disordered" evidence="6">
    <location>
        <begin position="445"/>
        <end position="491"/>
    </location>
</feature>
<dbReference type="AlphaFoldDB" id="A0A9R1VYI0"/>
<dbReference type="Pfam" id="PF08600">
    <property type="entry name" value="NuBaID_C"/>
    <property type="match status" value="1"/>
</dbReference>
<keyword evidence="4" id="KW-0862">Zinc</keyword>
<feature type="domain" description="C3HC-type" evidence="7">
    <location>
        <begin position="84"/>
        <end position="209"/>
    </location>
</feature>
<proteinExistence type="predicted"/>
<evidence type="ECO:0000256" key="3">
    <source>
        <dbReference type="ARBA" id="ARBA00022771"/>
    </source>
</evidence>
<dbReference type="InterPro" id="IPR012935">
    <property type="entry name" value="NuBaID_N"/>
</dbReference>
<comment type="subcellular location">
    <subcellularLocation>
        <location evidence="1">Nucleus</location>
    </subcellularLocation>
</comment>
<dbReference type="Gramene" id="rna-gnl|WGS:NBSK|LSAT_4X112060_mrna">
    <property type="protein sequence ID" value="cds-PLY63261.1"/>
    <property type="gene ID" value="gene-LSAT_4X112060"/>
</dbReference>
<evidence type="ECO:0000256" key="6">
    <source>
        <dbReference type="SAM" id="MobiDB-lite"/>
    </source>
</evidence>
<keyword evidence="10" id="KW-1185">Reference proteome</keyword>
<feature type="compositionally biased region" description="Low complexity" evidence="6">
    <location>
        <begin position="473"/>
        <end position="487"/>
    </location>
</feature>
<feature type="compositionally biased region" description="Low complexity" evidence="6">
    <location>
        <begin position="535"/>
        <end position="544"/>
    </location>
</feature>
<dbReference type="Proteomes" id="UP000235145">
    <property type="component" value="Unassembled WGS sequence"/>
</dbReference>
<evidence type="ECO:0000256" key="5">
    <source>
        <dbReference type="ARBA" id="ARBA00023242"/>
    </source>
</evidence>
<accession>A0A9R1VYI0</accession>
<evidence type="ECO:0000313" key="10">
    <source>
        <dbReference type="Proteomes" id="UP000235145"/>
    </source>
</evidence>
<organism evidence="9 10">
    <name type="scientific">Lactuca sativa</name>
    <name type="common">Garden lettuce</name>
    <dbReference type="NCBI Taxonomy" id="4236"/>
    <lineage>
        <taxon>Eukaryota</taxon>
        <taxon>Viridiplantae</taxon>
        <taxon>Streptophyta</taxon>
        <taxon>Embryophyta</taxon>
        <taxon>Tracheophyta</taxon>
        <taxon>Spermatophyta</taxon>
        <taxon>Magnoliopsida</taxon>
        <taxon>eudicotyledons</taxon>
        <taxon>Gunneridae</taxon>
        <taxon>Pentapetalae</taxon>
        <taxon>asterids</taxon>
        <taxon>campanulids</taxon>
        <taxon>Asterales</taxon>
        <taxon>Asteraceae</taxon>
        <taxon>Cichorioideae</taxon>
        <taxon>Cichorieae</taxon>
        <taxon>Lactucinae</taxon>
        <taxon>Lactuca</taxon>
    </lineage>
</organism>
<keyword evidence="2" id="KW-0479">Metal-binding</keyword>
<dbReference type="PANTHER" id="PTHR15835:SF6">
    <property type="entry name" value="ZINC FINGER C3HC-TYPE PROTEIN 1"/>
    <property type="match status" value="1"/>
</dbReference>
<sequence>MAEESEKRFHAVMDKLFFAPPPNSKPTRTPSSTSATAVGFFRGKKRSHMMTTPLAVVYSKSIGGTIEELRKTSGETLQSPMCRPWDRDDLLNRLATFKSMTWFAKPEVVSAINCARRGWVNVDMDIIACESCGARLFFSTPSSWAQQQVENAASVFSLKLNNGHKLLCPWVDNACDEKLAQFPPSSSLDLVDNYKKRCASLLQLLELPVISSTAINYMWSPLLENFLKNSPTLENVYGSDNVSTTGEEVFPVLYYQAQKVISLCGWEPRLLPYIVDCKDVKKDESIKSGHIHNNTQNSSITVYSSNLDPNPNNDPSTIEQYDHTSIVLVCRLCGAKVGLWAFRTTPQPPEFFRLIGQELNEDSNSENKQLNVEQQQQTVNRSVLNLTIAGGPPPADQNFRPTISLPVVGQNLRTRFSSAFESAADVSVIKSLNSTSKDIINQVSGDVHSQQEGGSLGTNDDDTERLSCLGKDSTSSQPSPAATTTTTKAMEFDPIKQHRHFCPWITSTGKSAPGWKQTLSALQRQKEFLSPPSPTTQQPSSSSSLIQVSDPVGSVKKLLTPPSAKRHKFTHGST</sequence>
<evidence type="ECO:0000256" key="4">
    <source>
        <dbReference type="ARBA" id="ARBA00022833"/>
    </source>
</evidence>
<feature type="compositionally biased region" description="Basic residues" evidence="6">
    <location>
        <begin position="564"/>
        <end position="574"/>
    </location>
</feature>
<evidence type="ECO:0008006" key="11">
    <source>
        <dbReference type="Google" id="ProtNLM"/>
    </source>
</evidence>
<evidence type="ECO:0000259" key="7">
    <source>
        <dbReference type="Pfam" id="PF07967"/>
    </source>
</evidence>
<feature type="region of interest" description="Disordered" evidence="6">
    <location>
        <begin position="524"/>
        <end position="574"/>
    </location>
</feature>
<gene>
    <name evidence="9" type="ORF">LSAT_V11C400202010</name>
</gene>
<protein>
    <recommendedName>
        <fullName evidence="11">C3HC-type domain-containing protein</fullName>
    </recommendedName>
</protein>
<evidence type="ECO:0000313" key="9">
    <source>
        <dbReference type="EMBL" id="KAJ0213267.1"/>
    </source>
</evidence>
<reference evidence="9 10" key="1">
    <citation type="journal article" date="2017" name="Nat. Commun.">
        <title>Genome assembly with in vitro proximity ligation data and whole-genome triplication in lettuce.</title>
        <authorList>
            <person name="Reyes-Chin-Wo S."/>
            <person name="Wang Z."/>
            <person name="Yang X."/>
            <person name="Kozik A."/>
            <person name="Arikit S."/>
            <person name="Song C."/>
            <person name="Xia L."/>
            <person name="Froenicke L."/>
            <person name="Lavelle D.O."/>
            <person name="Truco M.J."/>
            <person name="Xia R."/>
            <person name="Zhu S."/>
            <person name="Xu C."/>
            <person name="Xu H."/>
            <person name="Xu X."/>
            <person name="Cox K."/>
            <person name="Korf I."/>
            <person name="Meyers B.C."/>
            <person name="Michelmore R.W."/>
        </authorList>
    </citation>
    <scope>NUCLEOTIDE SEQUENCE [LARGE SCALE GENOMIC DNA]</scope>
    <source>
        <strain evidence="10">cv. Salinas</strain>
        <tissue evidence="9">Seedlings</tissue>
    </source>
</reference>
<evidence type="ECO:0000256" key="2">
    <source>
        <dbReference type="ARBA" id="ARBA00022723"/>
    </source>
</evidence>
<evidence type="ECO:0000259" key="8">
    <source>
        <dbReference type="Pfam" id="PF08600"/>
    </source>
</evidence>
<dbReference type="Pfam" id="PF07967">
    <property type="entry name" value="zf-C3HC"/>
    <property type="match status" value="1"/>
</dbReference>
<evidence type="ECO:0000256" key="1">
    <source>
        <dbReference type="ARBA" id="ARBA00004123"/>
    </source>
</evidence>
<dbReference type="GO" id="GO:0008270">
    <property type="term" value="F:zinc ion binding"/>
    <property type="evidence" value="ECO:0007669"/>
    <property type="project" value="UniProtKB-KW"/>
</dbReference>
<dbReference type="PANTHER" id="PTHR15835">
    <property type="entry name" value="NUCLEAR-INTERACTING PARTNER OF ALK"/>
    <property type="match status" value="1"/>
</dbReference>
<feature type="domain" description="NuBaID C-terminal" evidence="8">
    <location>
        <begin position="324"/>
        <end position="518"/>
    </location>
</feature>
<dbReference type="EMBL" id="NBSK02000004">
    <property type="protein sequence ID" value="KAJ0213267.1"/>
    <property type="molecule type" value="Genomic_DNA"/>
</dbReference>
<name>A0A9R1VYI0_LACSA</name>
<comment type="caution">
    <text evidence="9">The sequence shown here is derived from an EMBL/GenBank/DDBJ whole genome shotgun (WGS) entry which is preliminary data.</text>
</comment>
<keyword evidence="3" id="KW-0863">Zinc-finger</keyword>